<feature type="chain" id="PRO_5046347807" description="Alpha-galactosidase NEW3 domain-containing protein" evidence="1">
    <location>
        <begin position="29"/>
        <end position="154"/>
    </location>
</feature>
<name>A0ABS7G341_9ACTN</name>
<feature type="domain" description="Alpha-galactosidase NEW3" evidence="2">
    <location>
        <begin position="47"/>
        <end position="127"/>
    </location>
</feature>
<evidence type="ECO:0000259" key="2">
    <source>
        <dbReference type="Pfam" id="PF10633"/>
    </source>
</evidence>
<keyword evidence="4" id="KW-1185">Reference proteome</keyword>
<dbReference type="RefSeq" id="WP_220170362.1">
    <property type="nucleotide sequence ID" value="NZ_JAIBOA010000030.1"/>
</dbReference>
<proteinExistence type="predicted"/>
<evidence type="ECO:0000313" key="4">
    <source>
        <dbReference type="Proteomes" id="UP000774570"/>
    </source>
</evidence>
<dbReference type="InterPro" id="IPR018905">
    <property type="entry name" value="A-galactase_NEW3"/>
</dbReference>
<comment type="caution">
    <text evidence="3">The sequence shown here is derived from an EMBL/GenBank/DDBJ whole genome shotgun (WGS) entry which is preliminary data.</text>
</comment>
<evidence type="ECO:0000313" key="3">
    <source>
        <dbReference type="EMBL" id="MBW8487128.1"/>
    </source>
</evidence>
<feature type="signal peptide" evidence="1">
    <location>
        <begin position="1"/>
        <end position="28"/>
    </location>
</feature>
<evidence type="ECO:0000256" key="1">
    <source>
        <dbReference type="SAM" id="SignalP"/>
    </source>
</evidence>
<gene>
    <name evidence="3" type="ORF">K1Y72_32505</name>
</gene>
<dbReference type="EMBL" id="JAIBOA010000030">
    <property type="protein sequence ID" value="MBW8487128.1"/>
    <property type="molecule type" value="Genomic_DNA"/>
</dbReference>
<dbReference type="Proteomes" id="UP000774570">
    <property type="component" value="Unassembled WGS sequence"/>
</dbReference>
<keyword evidence="1" id="KW-0732">Signal</keyword>
<dbReference type="Pfam" id="PF10633">
    <property type="entry name" value="NPCBM_assoc"/>
    <property type="match status" value="1"/>
</dbReference>
<organism evidence="3 4">
    <name type="scientific">Actinomadura parmotrematis</name>
    <dbReference type="NCBI Taxonomy" id="2864039"/>
    <lineage>
        <taxon>Bacteria</taxon>
        <taxon>Bacillati</taxon>
        <taxon>Actinomycetota</taxon>
        <taxon>Actinomycetes</taxon>
        <taxon>Streptosporangiales</taxon>
        <taxon>Thermomonosporaceae</taxon>
        <taxon>Actinomadura</taxon>
    </lineage>
</organism>
<reference evidence="3 4" key="1">
    <citation type="submission" date="2021-07" db="EMBL/GenBank/DDBJ databases">
        <title>Actinomadura sp. PM05-2 isolated from lichen.</title>
        <authorList>
            <person name="Somphong A."/>
            <person name="Phongsopitanun W."/>
            <person name="Tanasupawat S."/>
            <person name="Peongsungnone V."/>
        </authorList>
    </citation>
    <scope>NUCLEOTIDE SEQUENCE [LARGE SCALE GENOMIC DNA]</scope>
    <source>
        <strain evidence="3 4">PM05-2</strain>
    </source>
</reference>
<sequence length="154" mass="16243">MRPRTAATVLLAVPALLAPVLLPGPAGAAARPLDLGIGGRAEHRRAVPDETQTVTWQVRNFGGLPVERVVLDARVPAGWSWYSGSCALIAAGRLRCPLGRLAPGAARTARIVLTVPHRPSFGPARLSAVTRFAANGVDHRGPSAGMRFAVVRHR</sequence>
<accession>A0ABS7G341</accession>
<protein>
    <recommendedName>
        <fullName evidence="2">Alpha-galactosidase NEW3 domain-containing protein</fullName>
    </recommendedName>
</protein>